<dbReference type="SUPFAM" id="SSF88659">
    <property type="entry name" value="Sigma3 and sigma4 domains of RNA polymerase sigma factors"/>
    <property type="match status" value="1"/>
</dbReference>
<accession>A0A4R1M1S6</accession>
<dbReference type="InterPro" id="IPR036388">
    <property type="entry name" value="WH-like_DNA-bd_sf"/>
</dbReference>
<dbReference type="InterPro" id="IPR014284">
    <property type="entry name" value="RNA_pol_sigma-70_dom"/>
</dbReference>
<dbReference type="GO" id="GO:0003677">
    <property type="term" value="F:DNA binding"/>
    <property type="evidence" value="ECO:0007669"/>
    <property type="project" value="UniProtKB-KW"/>
</dbReference>
<evidence type="ECO:0000259" key="6">
    <source>
        <dbReference type="Pfam" id="PF04542"/>
    </source>
</evidence>
<dbReference type="NCBIfam" id="TIGR02937">
    <property type="entry name" value="sigma70-ECF"/>
    <property type="match status" value="1"/>
</dbReference>
<sequence length="187" mass="21851">MVNNIKSRVLSDQEVIEGIANGSTDELEYLYAAYFPMVFQLVTKNNGSEDDAKDIFQEAVIVLYDRVNSGDFVLSSKLKTFLYSVCRRLWLKRLNKNDRLSFNVQEHEEIVAVENDLLEYQLKEEQFLLMEQSLHLLGEPCQTIISDFYLRNLSMQEICEKFGYTNADNAKTQKYKCLQRLKKLFFG</sequence>
<evidence type="ECO:0000313" key="8">
    <source>
        <dbReference type="Proteomes" id="UP000294616"/>
    </source>
</evidence>
<dbReference type="InterPro" id="IPR039425">
    <property type="entry name" value="RNA_pol_sigma-70-like"/>
</dbReference>
<comment type="similarity">
    <text evidence="1">Belongs to the sigma-70 factor family. ECF subfamily.</text>
</comment>
<keyword evidence="5" id="KW-0804">Transcription</keyword>
<dbReference type="GO" id="GO:0006352">
    <property type="term" value="P:DNA-templated transcription initiation"/>
    <property type="evidence" value="ECO:0007669"/>
    <property type="project" value="InterPro"/>
</dbReference>
<proteinExistence type="inferred from homology"/>
<reference evidence="7 8" key="1">
    <citation type="submission" date="2019-03" db="EMBL/GenBank/DDBJ databases">
        <title>Genomic Encyclopedia of Archaeal and Bacterial Type Strains, Phase II (KMG-II): from individual species to whole genera.</title>
        <authorList>
            <person name="Goeker M."/>
        </authorList>
    </citation>
    <scope>NUCLEOTIDE SEQUENCE [LARGE SCALE GENOMIC DNA]</scope>
    <source>
        <strain evidence="7 8">DSM 22554</strain>
    </source>
</reference>
<keyword evidence="3" id="KW-0731">Sigma factor</keyword>
<protein>
    <submittedName>
        <fullName evidence="7">RNA polymerase sigma factor (Sigma-70 family)</fullName>
    </submittedName>
</protein>
<evidence type="ECO:0000256" key="1">
    <source>
        <dbReference type="ARBA" id="ARBA00010641"/>
    </source>
</evidence>
<dbReference type="AlphaFoldDB" id="A0A4R1M1S6"/>
<evidence type="ECO:0000256" key="3">
    <source>
        <dbReference type="ARBA" id="ARBA00023082"/>
    </source>
</evidence>
<dbReference type="Pfam" id="PF04542">
    <property type="entry name" value="Sigma70_r2"/>
    <property type="match status" value="1"/>
</dbReference>
<comment type="caution">
    <text evidence="7">The sequence shown here is derived from an EMBL/GenBank/DDBJ whole genome shotgun (WGS) entry which is preliminary data.</text>
</comment>
<evidence type="ECO:0000256" key="2">
    <source>
        <dbReference type="ARBA" id="ARBA00023015"/>
    </source>
</evidence>
<evidence type="ECO:0000256" key="5">
    <source>
        <dbReference type="ARBA" id="ARBA00023163"/>
    </source>
</evidence>
<dbReference type="OrthoDB" id="1099849at2"/>
<dbReference type="SUPFAM" id="SSF88946">
    <property type="entry name" value="Sigma2 domain of RNA polymerase sigma factors"/>
    <property type="match status" value="1"/>
</dbReference>
<dbReference type="Gene3D" id="1.10.10.10">
    <property type="entry name" value="Winged helix-like DNA-binding domain superfamily/Winged helix DNA-binding domain"/>
    <property type="match status" value="1"/>
</dbReference>
<keyword evidence="4" id="KW-0238">DNA-binding</keyword>
<evidence type="ECO:0000313" key="7">
    <source>
        <dbReference type="EMBL" id="TCK85152.1"/>
    </source>
</evidence>
<evidence type="ECO:0000256" key="4">
    <source>
        <dbReference type="ARBA" id="ARBA00023125"/>
    </source>
</evidence>
<dbReference type="GO" id="GO:0016987">
    <property type="term" value="F:sigma factor activity"/>
    <property type="evidence" value="ECO:0007669"/>
    <property type="project" value="UniProtKB-KW"/>
</dbReference>
<dbReference type="InterPro" id="IPR013324">
    <property type="entry name" value="RNA_pol_sigma_r3/r4-like"/>
</dbReference>
<dbReference type="InterPro" id="IPR007627">
    <property type="entry name" value="RNA_pol_sigma70_r2"/>
</dbReference>
<dbReference type="PANTHER" id="PTHR43133">
    <property type="entry name" value="RNA POLYMERASE ECF-TYPE SIGMA FACTO"/>
    <property type="match status" value="1"/>
</dbReference>
<feature type="domain" description="RNA polymerase sigma-70 region 2" evidence="6">
    <location>
        <begin position="30"/>
        <end position="99"/>
    </location>
</feature>
<gene>
    <name evidence="7" type="ORF">C8N28_0451</name>
</gene>
<dbReference type="PANTHER" id="PTHR43133:SF8">
    <property type="entry name" value="RNA POLYMERASE SIGMA FACTOR HI_1459-RELATED"/>
    <property type="match status" value="1"/>
</dbReference>
<dbReference type="Proteomes" id="UP000294616">
    <property type="component" value="Unassembled WGS sequence"/>
</dbReference>
<dbReference type="EMBL" id="SMGO01000001">
    <property type="protein sequence ID" value="TCK85152.1"/>
    <property type="molecule type" value="Genomic_DNA"/>
</dbReference>
<dbReference type="RefSeq" id="WP_132221116.1">
    <property type="nucleotide sequence ID" value="NZ_SMGO01000001.1"/>
</dbReference>
<dbReference type="Gene3D" id="1.10.1740.10">
    <property type="match status" value="1"/>
</dbReference>
<keyword evidence="2" id="KW-0805">Transcription regulation</keyword>
<keyword evidence="8" id="KW-1185">Reference proteome</keyword>
<name>A0A4R1M1S6_9SPHI</name>
<organism evidence="7 8">
    <name type="scientific">Albibacterium bauzanense</name>
    <dbReference type="NCBI Taxonomy" id="653929"/>
    <lineage>
        <taxon>Bacteria</taxon>
        <taxon>Pseudomonadati</taxon>
        <taxon>Bacteroidota</taxon>
        <taxon>Sphingobacteriia</taxon>
        <taxon>Sphingobacteriales</taxon>
        <taxon>Sphingobacteriaceae</taxon>
        <taxon>Albibacterium</taxon>
    </lineage>
</organism>
<dbReference type="InterPro" id="IPR013325">
    <property type="entry name" value="RNA_pol_sigma_r2"/>
</dbReference>